<dbReference type="GeneID" id="35655585"/>
<accession>A0A2I7A1U5</accession>
<dbReference type="Proteomes" id="UP000240162">
    <property type="component" value="Segment"/>
</dbReference>
<reference evidence="1 2" key="1">
    <citation type="journal article" date="2017" name="J. Plant Pathol.">
        <title>Prevalence of Saffron latent virus (SaLV), a new potyvirus species, in saffron fields of Iran.</title>
        <authorList>
            <person name="Parizad S."/>
            <person name="Dizadji A."/>
            <person name="Koohi Habibi M."/>
            <person name="Winter S."/>
            <person name="Kalantari S."/>
            <person name="Garcia-Arenal F."/>
            <person name="Angeles Ayllon M."/>
        </authorList>
    </citation>
    <scope>NUCLEOTIDE SEQUENCE [LARGE SCALE GENOMIC DNA]</scope>
    <source>
        <strain evidence="1">Ir-Kh1</strain>
    </source>
</reference>
<dbReference type="RefSeq" id="YP_009455738.1">
    <property type="nucleotide sequence ID" value="NC_036802.1"/>
</dbReference>
<evidence type="ECO:0000313" key="1">
    <source>
        <dbReference type="EMBL" id="AUP47463.1"/>
    </source>
</evidence>
<dbReference type="EMBL" id="KY562565">
    <property type="protein sequence ID" value="AUP47463.1"/>
    <property type="molecule type" value="Genomic_RNA"/>
</dbReference>
<protein>
    <submittedName>
        <fullName evidence="1">PIPO</fullName>
    </submittedName>
</protein>
<evidence type="ECO:0000313" key="2">
    <source>
        <dbReference type="Proteomes" id="UP000240162"/>
    </source>
</evidence>
<organism evidence="1 2">
    <name type="scientific">Saffron latent virus</name>
    <dbReference type="NCBI Taxonomy" id="2070152"/>
    <lineage>
        <taxon>Viruses</taxon>
        <taxon>Riboviria</taxon>
        <taxon>Orthornavirae</taxon>
        <taxon>Pisuviricota</taxon>
        <taxon>Stelpaviricetes</taxon>
        <taxon>Patatavirales</taxon>
        <taxon>Potyviridae</taxon>
        <taxon>Potyvirus</taxon>
        <taxon>Potyvirus croci</taxon>
    </lineage>
</organism>
<name>A0A2I7A1U5_9POTV</name>
<dbReference type="OrthoDB" id="25066at10239"/>
<sequence length="75" mass="8545" precursor="true">KNLCETIATGVARFKLVGKIFCNMAIEKVLNTYGRIFDKASCHRKDRIFKKICKCVLYDGSVTPKKCSKYNFSAM</sequence>
<feature type="non-terminal residue" evidence="1">
    <location>
        <position position="1"/>
    </location>
</feature>
<keyword evidence="2" id="KW-1185">Reference proteome</keyword>
<dbReference type="KEGG" id="vg:35655585"/>
<proteinExistence type="predicted"/>